<organism evidence="3 4">
    <name type="scientific">Streptomyces tateyamensis</name>
    <dbReference type="NCBI Taxonomy" id="565073"/>
    <lineage>
        <taxon>Bacteria</taxon>
        <taxon>Bacillati</taxon>
        <taxon>Actinomycetota</taxon>
        <taxon>Actinomycetes</taxon>
        <taxon>Kitasatosporales</taxon>
        <taxon>Streptomycetaceae</taxon>
        <taxon>Streptomyces</taxon>
    </lineage>
</organism>
<evidence type="ECO:0000313" key="4">
    <source>
        <dbReference type="Proteomes" id="UP000248039"/>
    </source>
</evidence>
<dbReference type="RefSeq" id="WP_110667796.1">
    <property type="nucleotide sequence ID" value="NZ_PYBW01000030.1"/>
</dbReference>
<feature type="domain" description="HTH luxR-type" evidence="2">
    <location>
        <begin position="25"/>
        <end position="52"/>
    </location>
</feature>
<keyword evidence="4" id="KW-1185">Reference proteome</keyword>
<dbReference type="InterPro" id="IPR016032">
    <property type="entry name" value="Sig_transdc_resp-reg_C-effctor"/>
</dbReference>
<dbReference type="InterPro" id="IPR036388">
    <property type="entry name" value="WH-like_DNA-bd_sf"/>
</dbReference>
<evidence type="ECO:0000256" key="1">
    <source>
        <dbReference type="SAM" id="MobiDB-lite"/>
    </source>
</evidence>
<dbReference type="GO" id="GO:0006355">
    <property type="term" value="P:regulation of DNA-templated transcription"/>
    <property type="evidence" value="ECO:0007669"/>
    <property type="project" value="InterPro"/>
</dbReference>
<protein>
    <recommendedName>
        <fullName evidence="2">HTH luxR-type domain-containing protein</fullName>
    </recommendedName>
</protein>
<dbReference type="PROSITE" id="PS00622">
    <property type="entry name" value="HTH_LUXR_1"/>
    <property type="match status" value="1"/>
</dbReference>
<dbReference type="Gene3D" id="1.10.10.10">
    <property type="entry name" value="Winged helix-like DNA-binding domain superfamily/Winged helix DNA-binding domain"/>
    <property type="match status" value="1"/>
</dbReference>
<sequence length="104" mass="11049">MQPALPAKPDLSDAEVLLLRQVARGDRNEMVSRATGIEASTVGDAVKALTFKLGTPYRHRAAALGVGWGWVRAEDVPAINPSGRRLPDQRREVHGPATQPGGGS</sequence>
<feature type="compositionally biased region" description="Basic and acidic residues" evidence="1">
    <location>
        <begin position="85"/>
        <end position="94"/>
    </location>
</feature>
<accession>A0A2V4NJV6</accession>
<dbReference type="EMBL" id="PYBW01000030">
    <property type="protein sequence ID" value="PYC82604.1"/>
    <property type="molecule type" value="Genomic_DNA"/>
</dbReference>
<gene>
    <name evidence="3" type="ORF">C7C46_09585</name>
</gene>
<proteinExistence type="predicted"/>
<evidence type="ECO:0000313" key="3">
    <source>
        <dbReference type="EMBL" id="PYC82604.1"/>
    </source>
</evidence>
<dbReference type="SUPFAM" id="SSF46894">
    <property type="entry name" value="C-terminal effector domain of the bipartite response regulators"/>
    <property type="match status" value="1"/>
</dbReference>
<reference evidence="3 4" key="1">
    <citation type="submission" date="2018-03" db="EMBL/GenBank/DDBJ databases">
        <title>Bioinformatic expansion and discovery of thiopeptide antibiotics.</title>
        <authorList>
            <person name="Schwalen C.J."/>
            <person name="Hudson G.A."/>
            <person name="Mitchell D.A."/>
        </authorList>
    </citation>
    <scope>NUCLEOTIDE SEQUENCE [LARGE SCALE GENOMIC DNA]</scope>
    <source>
        <strain evidence="3 4">ATCC 21389</strain>
    </source>
</reference>
<comment type="caution">
    <text evidence="3">The sequence shown here is derived from an EMBL/GenBank/DDBJ whole genome shotgun (WGS) entry which is preliminary data.</text>
</comment>
<dbReference type="GO" id="GO:0003677">
    <property type="term" value="F:DNA binding"/>
    <property type="evidence" value="ECO:0007669"/>
    <property type="project" value="InterPro"/>
</dbReference>
<dbReference type="AlphaFoldDB" id="A0A2V4NJV6"/>
<name>A0A2V4NJV6_9ACTN</name>
<dbReference type="Proteomes" id="UP000248039">
    <property type="component" value="Unassembled WGS sequence"/>
</dbReference>
<feature type="region of interest" description="Disordered" evidence="1">
    <location>
        <begin position="79"/>
        <end position="104"/>
    </location>
</feature>
<dbReference type="InterPro" id="IPR000792">
    <property type="entry name" value="Tscrpt_reg_LuxR_C"/>
</dbReference>
<evidence type="ECO:0000259" key="2">
    <source>
        <dbReference type="PROSITE" id="PS00622"/>
    </source>
</evidence>
<dbReference type="OrthoDB" id="4069167at2"/>